<dbReference type="SUPFAM" id="SSF47473">
    <property type="entry name" value="EF-hand"/>
    <property type="match status" value="1"/>
</dbReference>
<organism>
    <name type="scientific">Pediculus humanus subsp. corporis</name>
    <name type="common">Body louse</name>
    <dbReference type="NCBI Taxonomy" id="121224"/>
    <lineage>
        <taxon>Eukaryota</taxon>
        <taxon>Metazoa</taxon>
        <taxon>Ecdysozoa</taxon>
        <taxon>Arthropoda</taxon>
        <taxon>Hexapoda</taxon>
        <taxon>Insecta</taxon>
        <taxon>Pterygota</taxon>
        <taxon>Neoptera</taxon>
        <taxon>Paraneoptera</taxon>
        <taxon>Psocodea</taxon>
        <taxon>Troctomorpha</taxon>
        <taxon>Phthiraptera</taxon>
        <taxon>Anoplura</taxon>
        <taxon>Pediculidae</taxon>
        <taxon>Pediculus</taxon>
    </lineage>
</organism>
<dbReference type="CDD" id="cd00051">
    <property type="entry name" value="EFh"/>
    <property type="match status" value="2"/>
</dbReference>
<dbReference type="Gene3D" id="1.10.238.10">
    <property type="entry name" value="EF-hand"/>
    <property type="match status" value="2"/>
</dbReference>
<dbReference type="HOGENOM" id="CLU_061288_2_0_1"/>
<evidence type="ECO:0000259" key="3">
    <source>
        <dbReference type="PROSITE" id="PS50222"/>
    </source>
</evidence>
<dbReference type="PANTHER" id="PTHR23048">
    <property type="entry name" value="MYOSIN LIGHT CHAIN 1, 3"/>
    <property type="match status" value="1"/>
</dbReference>
<reference evidence="5" key="3">
    <citation type="submission" date="2021-02" db="UniProtKB">
        <authorList>
            <consortium name="EnsemblMetazoa"/>
        </authorList>
    </citation>
    <scope>IDENTIFICATION</scope>
    <source>
        <strain evidence="5">USDA</strain>
    </source>
</reference>
<feature type="compositionally biased region" description="Basic and acidic residues" evidence="2">
    <location>
        <begin position="13"/>
        <end position="22"/>
    </location>
</feature>
<reference evidence="4" key="2">
    <citation type="submission" date="2007-04" db="EMBL/GenBank/DDBJ databases">
        <title>The genome of the human body louse.</title>
        <authorList>
            <consortium name="The Human Body Louse Genome Consortium"/>
            <person name="Kirkness E."/>
            <person name="Walenz B."/>
            <person name="Hass B."/>
            <person name="Bruggner R."/>
            <person name="Strausberg R."/>
        </authorList>
    </citation>
    <scope>NUCLEOTIDE SEQUENCE</scope>
    <source>
        <strain evidence="4">USDA</strain>
    </source>
</reference>
<feature type="domain" description="EF-hand" evidence="3">
    <location>
        <begin position="51"/>
        <end position="86"/>
    </location>
</feature>
<dbReference type="InterPro" id="IPR050230">
    <property type="entry name" value="CALM/Myosin/TropC-like"/>
</dbReference>
<dbReference type="GO" id="GO:0016460">
    <property type="term" value="C:myosin II complex"/>
    <property type="evidence" value="ECO:0007669"/>
    <property type="project" value="TreeGrafter"/>
</dbReference>
<dbReference type="KEGG" id="phu:Phum_PHUM424470"/>
<dbReference type="GeneID" id="8229913"/>
<dbReference type="InParanoid" id="E0VSY4"/>
<dbReference type="SMART" id="SM00054">
    <property type="entry name" value="EFh"/>
    <property type="match status" value="4"/>
</dbReference>
<evidence type="ECO:0000313" key="5">
    <source>
        <dbReference type="EnsemblMetazoa" id="PHUM424470-PA"/>
    </source>
</evidence>
<keyword evidence="1" id="KW-0677">Repeat</keyword>
<dbReference type="EMBL" id="AAZO01005189">
    <property type="status" value="NOT_ANNOTATED_CDS"/>
    <property type="molecule type" value="Genomic_DNA"/>
</dbReference>
<keyword evidence="6" id="KW-1185">Reference proteome</keyword>
<feature type="domain" description="EF-hand" evidence="3">
    <location>
        <begin position="87"/>
        <end position="122"/>
    </location>
</feature>
<dbReference type="VEuPathDB" id="VectorBase:PHUM424470"/>
<dbReference type="GO" id="GO:0005509">
    <property type="term" value="F:calcium ion binding"/>
    <property type="evidence" value="ECO:0007669"/>
    <property type="project" value="InterPro"/>
</dbReference>
<dbReference type="Pfam" id="PF13499">
    <property type="entry name" value="EF-hand_7"/>
    <property type="match status" value="2"/>
</dbReference>
<accession>E0VSY4</accession>
<dbReference type="InterPro" id="IPR002048">
    <property type="entry name" value="EF_hand_dom"/>
</dbReference>
<evidence type="ECO:0000313" key="4">
    <source>
        <dbReference type="EMBL" id="EEB16489.1"/>
    </source>
</evidence>
<reference evidence="4" key="1">
    <citation type="submission" date="2007-04" db="EMBL/GenBank/DDBJ databases">
        <title>Annotation of Pediculus humanus corporis strain USDA.</title>
        <authorList>
            <person name="Kirkness E."/>
            <person name="Hannick L."/>
            <person name="Hass B."/>
            <person name="Bruggner R."/>
            <person name="Lawson D."/>
            <person name="Bidwell S."/>
            <person name="Joardar V."/>
            <person name="Caler E."/>
            <person name="Walenz B."/>
            <person name="Inman J."/>
            <person name="Schobel S."/>
            <person name="Galinsky K."/>
            <person name="Amedeo P."/>
            <person name="Strausberg R."/>
        </authorList>
    </citation>
    <scope>NUCLEOTIDE SEQUENCE</scope>
    <source>
        <strain evidence="4">USDA</strain>
    </source>
</reference>
<gene>
    <name evidence="5" type="primary">8229913</name>
    <name evidence="4" type="ORF">Phum_PHUM424470</name>
</gene>
<dbReference type="STRING" id="121224.E0VSY4"/>
<dbReference type="OrthoDB" id="343296at2759"/>
<evidence type="ECO:0000256" key="2">
    <source>
        <dbReference type="SAM" id="MobiDB-lite"/>
    </source>
</evidence>
<dbReference type="EMBL" id="DS235758">
    <property type="protein sequence ID" value="EEB16489.1"/>
    <property type="molecule type" value="Genomic_DNA"/>
</dbReference>
<dbReference type="CTD" id="8229913"/>
<dbReference type="InterPro" id="IPR011992">
    <property type="entry name" value="EF-hand-dom_pair"/>
</dbReference>
<dbReference type="FunFam" id="1.10.238.10:FF:000001">
    <property type="entry name" value="Calmodulin 1"/>
    <property type="match status" value="1"/>
</dbReference>
<evidence type="ECO:0000313" key="6">
    <source>
        <dbReference type="Proteomes" id="UP000009046"/>
    </source>
</evidence>
<evidence type="ECO:0000256" key="1">
    <source>
        <dbReference type="ARBA" id="ARBA00022737"/>
    </source>
</evidence>
<dbReference type="Proteomes" id="UP000009046">
    <property type="component" value="Unassembled WGS sequence"/>
</dbReference>
<dbReference type="RefSeq" id="XP_002429227.1">
    <property type="nucleotide sequence ID" value="XM_002429182.1"/>
</dbReference>
<sequence length="215" mass="24813">MMKNKTDSSLGAEHSDLKHSTSETEELQSSELEVIKDEEPQIDLRQFLTKEQVQEFKRIFQAYDVNNEDKIPVKAIGIILRNMGLNPSKAILKRMTKEIDPDKNGYVDFEMFLHPMARMIHEVPENHEDIIAAFKVFDEDDEGFVSVKALTEYLTNLGEDLEDFEIDNLIKMADPKGTGRVYYEGFVEKIFGIVRNGKKKKNLKGKKGKKRKKNE</sequence>
<keyword evidence="4" id="KW-0560">Oxidoreductase</keyword>
<dbReference type="PANTHER" id="PTHR23048:SF0">
    <property type="entry name" value="CALMODULIN LIKE 3"/>
    <property type="match status" value="1"/>
</dbReference>
<dbReference type="eggNOG" id="KOG0027">
    <property type="taxonomic scope" value="Eukaryota"/>
</dbReference>
<dbReference type="GO" id="GO:0032440">
    <property type="term" value="F:2-alkenal reductase [NAD(P)H] activity"/>
    <property type="evidence" value="ECO:0007669"/>
    <property type="project" value="UniProtKB-EC"/>
</dbReference>
<dbReference type="EC" id="1.3.1.74" evidence="4"/>
<dbReference type="PROSITE" id="PS50222">
    <property type="entry name" value="EF_HAND_2"/>
    <property type="match status" value="3"/>
</dbReference>
<dbReference type="EnsemblMetazoa" id="PHUM424470-RA">
    <property type="protein sequence ID" value="PHUM424470-PA"/>
    <property type="gene ID" value="PHUM424470"/>
</dbReference>
<feature type="region of interest" description="Disordered" evidence="2">
    <location>
        <begin position="1"/>
        <end position="35"/>
    </location>
</feature>
<feature type="domain" description="EF-hand" evidence="3">
    <location>
        <begin position="125"/>
        <end position="160"/>
    </location>
</feature>
<dbReference type="AlphaFoldDB" id="E0VSY4"/>
<name>E0VSY4_PEDHC</name>
<proteinExistence type="predicted"/>
<protein>
    <submittedName>
        <fullName evidence="4 5">Calmodulin, putative</fullName>
        <ecNumber evidence="4">1.3.1.74</ecNumber>
    </submittedName>
</protein>